<dbReference type="PANTHER" id="PTHR45962:SF1">
    <property type="entry name" value="N-FATTY-ACYL-AMINO ACID SYNTHASE_HYDROLASE PM20D1"/>
    <property type="match status" value="1"/>
</dbReference>
<proteinExistence type="inferred from homology"/>
<evidence type="ECO:0000313" key="7">
    <source>
        <dbReference type="EMBL" id="RBW60522.1"/>
    </source>
</evidence>
<dbReference type="PROSITE" id="PS00758">
    <property type="entry name" value="ARGE_DAPE_CPG2_1"/>
    <property type="match status" value="1"/>
</dbReference>
<dbReference type="PANTHER" id="PTHR45962">
    <property type="entry name" value="N-FATTY-ACYL-AMINO ACID SYNTHASE/HYDROLASE PM20D1"/>
    <property type="match status" value="1"/>
</dbReference>
<dbReference type="RefSeq" id="WP_113822072.1">
    <property type="nucleotide sequence ID" value="NZ_QOCE01000011.1"/>
</dbReference>
<keyword evidence="2" id="KW-0645">Protease</keyword>
<evidence type="ECO:0000256" key="1">
    <source>
        <dbReference type="ARBA" id="ARBA00006247"/>
    </source>
</evidence>
<dbReference type="InterPro" id="IPR011650">
    <property type="entry name" value="Peptidase_M20_dimer"/>
</dbReference>
<dbReference type="Pfam" id="PF01546">
    <property type="entry name" value="Peptidase_M20"/>
    <property type="match status" value="1"/>
</dbReference>
<dbReference type="Proteomes" id="UP000252706">
    <property type="component" value="Unassembled WGS sequence"/>
</dbReference>
<dbReference type="Gene3D" id="3.40.630.10">
    <property type="entry name" value="Zn peptidases"/>
    <property type="match status" value="1"/>
</dbReference>
<dbReference type="GO" id="GO:0008233">
    <property type="term" value="F:peptidase activity"/>
    <property type="evidence" value="ECO:0007669"/>
    <property type="project" value="UniProtKB-KW"/>
</dbReference>
<keyword evidence="5" id="KW-0862">Zinc</keyword>
<feature type="domain" description="Peptidase M20 dimerisation" evidence="6">
    <location>
        <begin position="233"/>
        <end position="376"/>
    </location>
</feature>
<reference evidence="7 8" key="1">
    <citation type="submission" date="2018-07" db="EMBL/GenBank/DDBJ databases">
        <title>Modular assembly of carbohydrate-degrading microbial communities in the ocean.</title>
        <authorList>
            <person name="Enke T.N."/>
            <person name="Datta M.S."/>
            <person name="Schwartzman J.A."/>
            <person name="Cermak N."/>
            <person name="Schmitz D.A."/>
            <person name="Barrere J."/>
            <person name="Cordero O.X."/>
        </authorList>
    </citation>
    <scope>NUCLEOTIDE SEQUENCE [LARGE SCALE GENOMIC DNA]</scope>
    <source>
        <strain evidence="7 8">C3M10</strain>
    </source>
</reference>
<dbReference type="InterPro" id="IPR001261">
    <property type="entry name" value="ArgE/DapE_CS"/>
</dbReference>
<evidence type="ECO:0000256" key="5">
    <source>
        <dbReference type="ARBA" id="ARBA00022833"/>
    </source>
</evidence>
<dbReference type="SUPFAM" id="SSF53187">
    <property type="entry name" value="Zn-dependent exopeptidases"/>
    <property type="match status" value="1"/>
</dbReference>
<name>A0A366XBQ9_9RHOB</name>
<evidence type="ECO:0000259" key="6">
    <source>
        <dbReference type="Pfam" id="PF07687"/>
    </source>
</evidence>
<sequence length="480" mass="51993">MRRIFGWLFGALFVLIAVLAFKTWQYKPEVQSEATAFDLGADLERATGALSQAIRFETISQGDHQAAFDGFLAFLQSQFPKFHATTERTELANNTVLYKWAGSDPALAPVLLAAHSDVVPIAFGSLDRWSYTPFSGEVADGYVWGRGTLDNKGALIAILAAAEHVAATGFAPQRTVYFSFGGDEEVGGKGAKSVADHLIKSGVRLAWSLDEGSFVLDDVIPGLDVPVASINLSEKGYLTVTLIAEAAGGHSALPPRITAVGRIARAVDRLQSTLMPGGLDGVSAEFFDKLGRYFSLEKRVLFANQWLFSPVLEEVLSGAATTNAMLRTTTAPTMLSGSNKENVLAARATAKINFRLHPRDSIDDVIAHVRETIDDDQVVIEVNRDFASEASPVAPTDTEGFRQIEQAIYSTFGPLASVPGLTIAATDSRHYAQVADAAYRINPFIVKNDDIARFHGIDERLSIENLNHGINFFGKLLLDQ</sequence>
<dbReference type="SUPFAM" id="SSF55031">
    <property type="entry name" value="Bacterial exopeptidase dimerisation domain"/>
    <property type="match status" value="1"/>
</dbReference>
<gene>
    <name evidence="7" type="ORF">DS909_03605</name>
</gene>
<keyword evidence="4" id="KW-0378">Hydrolase</keyword>
<dbReference type="Gene3D" id="3.30.70.360">
    <property type="match status" value="1"/>
</dbReference>
<dbReference type="InterPro" id="IPR002933">
    <property type="entry name" value="Peptidase_M20"/>
</dbReference>
<evidence type="ECO:0000256" key="2">
    <source>
        <dbReference type="ARBA" id="ARBA00022670"/>
    </source>
</evidence>
<organism evidence="7 8">
    <name type="scientific">Phaeobacter gallaeciensis</name>
    <dbReference type="NCBI Taxonomy" id="60890"/>
    <lineage>
        <taxon>Bacteria</taxon>
        <taxon>Pseudomonadati</taxon>
        <taxon>Pseudomonadota</taxon>
        <taxon>Alphaproteobacteria</taxon>
        <taxon>Rhodobacterales</taxon>
        <taxon>Roseobacteraceae</taxon>
        <taxon>Phaeobacter</taxon>
    </lineage>
</organism>
<evidence type="ECO:0000256" key="3">
    <source>
        <dbReference type="ARBA" id="ARBA00022723"/>
    </source>
</evidence>
<dbReference type="GO" id="GO:0046872">
    <property type="term" value="F:metal ion binding"/>
    <property type="evidence" value="ECO:0007669"/>
    <property type="project" value="UniProtKB-KW"/>
</dbReference>
<accession>A0A366XBQ9</accession>
<dbReference type="InterPro" id="IPR036264">
    <property type="entry name" value="Bact_exopeptidase_dim_dom"/>
</dbReference>
<keyword evidence="3" id="KW-0479">Metal-binding</keyword>
<dbReference type="EMBL" id="QOCE01000011">
    <property type="protein sequence ID" value="RBW60522.1"/>
    <property type="molecule type" value="Genomic_DNA"/>
</dbReference>
<evidence type="ECO:0000313" key="8">
    <source>
        <dbReference type="Proteomes" id="UP000252706"/>
    </source>
</evidence>
<dbReference type="AlphaFoldDB" id="A0A366XBQ9"/>
<comment type="similarity">
    <text evidence="1">Belongs to the peptidase M20A family.</text>
</comment>
<comment type="caution">
    <text evidence="7">The sequence shown here is derived from an EMBL/GenBank/DDBJ whole genome shotgun (WGS) entry which is preliminary data.</text>
</comment>
<protein>
    <recommendedName>
        <fullName evidence="6">Peptidase M20 dimerisation domain-containing protein</fullName>
    </recommendedName>
</protein>
<dbReference type="GO" id="GO:0006508">
    <property type="term" value="P:proteolysis"/>
    <property type="evidence" value="ECO:0007669"/>
    <property type="project" value="UniProtKB-KW"/>
</dbReference>
<dbReference type="Pfam" id="PF07687">
    <property type="entry name" value="M20_dimer"/>
    <property type="match status" value="1"/>
</dbReference>
<dbReference type="Gene3D" id="1.10.150.900">
    <property type="match status" value="1"/>
</dbReference>
<evidence type="ECO:0000256" key="4">
    <source>
        <dbReference type="ARBA" id="ARBA00022801"/>
    </source>
</evidence>
<dbReference type="InterPro" id="IPR047177">
    <property type="entry name" value="Pept_M20A"/>
</dbReference>
<dbReference type="OrthoDB" id="9809784at2"/>